<dbReference type="RefSeq" id="WP_004322380.1">
    <property type="nucleotide sequence ID" value="NC_011662.2"/>
</dbReference>
<evidence type="ECO:0000313" key="4">
    <source>
        <dbReference type="Proteomes" id="UP000321192"/>
    </source>
</evidence>
<dbReference type="Proteomes" id="UP000321192">
    <property type="component" value="Unassembled WGS sequence"/>
</dbReference>
<organism evidence="1 3">
    <name type="scientific">Thauera aminoaromatica</name>
    <dbReference type="NCBI Taxonomy" id="164330"/>
    <lineage>
        <taxon>Bacteria</taxon>
        <taxon>Pseudomonadati</taxon>
        <taxon>Pseudomonadota</taxon>
        <taxon>Betaproteobacteria</taxon>
        <taxon>Rhodocyclales</taxon>
        <taxon>Zoogloeaceae</taxon>
        <taxon>Thauera</taxon>
    </lineage>
</organism>
<sequence length="216" mass="23509">MTILTPAQRRATCIHEAGHAVVFALGGVSVYRLAVAAEGAEAWRTDIRNGRMCTGLWGLCEKADLVLPRQFLRWLMNEGGLHPDGTGYEHLLAHPEGRAQIEAFTTSQQREIRAQMVGLMAGPAAEQRFTDGEARLCRGSALHEVRKAEDLSWLLPGRDDFEHAAELTALTLRRAEVWAAVEHLADALERAGTLAHGIRALLPAALPGWPPRGASA</sequence>
<protein>
    <recommendedName>
        <fullName evidence="5">Peptidase M41 domain-containing protein</fullName>
    </recommendedName>
</protein>
<evidence type="ECO:0008006" key="5">
    <source>
        <dbReference type="Google" id="ProtNLM"/>
    </source>
</evidence>
<evidence type="ECO:0000313" key="3">
    <source>
        <dbReference type="Proteomes" id="UP000002186"/>
    </source>
</evidence>
<dbReference type="InterPro" id="IPR037219">
    <property type="entry name" value="Peptidase_M41-like"/>
</dbReference>
<dbReference type="HOGENOM" id="CLU_112466_0_0_4"/>
<dbReference type="Proteomes" id="UP000002186">
    <property type="component" value="Chromosome"/>
</dbReference>
<keyword evidence="3" id="KW-1185">Reference proteome</keyword>
<dbReference type="OrthoDB" id="9154219at2"/>
<dbReference type="GO" id="GO:0004176">
    <property type="term" value="F:ATP-dependent peptidase activity"/>
    <property type="evidence" value="ECO:0007669"/>
    <property type="project" value="InterPro"/>
</dbReference>
<dbReference type="KEGG" id="tmz:Tmz1t_4058"/>
<dbReference type="EMBL" id="CP001281">
    <property type="protein sequence ID" value="ACR02635.1"/>
    <property type="molecule type" value="Genomic_DNA"/>
</dbReference>
<dbReference type="GO" id="GO:0006508">
    <property type="term" value="P:proteolysis"/>
    <property type="evidence" value="ECO:0007669"/>
    <property type="project" value="InterPro"/>
</dbReference>
<dbReference type="GO" id="GO:0004222">
    <property type="term" value="F:metalloendopeptidase activity"/>
    <property type="evidence" value="ECO:0007669"/>
    <property type="project" value="InterPro"/>
</dbReference>
<dbReference type="GO" id="GO:0005524">
    <property type="term" value="F:ATP binding"/>
    <property type="evidence" value="ECO:0007669"/>
    <property type="project" value="InterPro"/>
</dbReference>
<reference evidence="2 4" key="3">
    <citation type="submission" date="2018-09" db="EMBL/GenBank/DDBJ databases">
        <title>Metagenome Assembled Genomes from an Advanced Water Purification Facility.</title>
        <authorList>
            <person name="Stamps B.W."/>
            <person name="Spear J.R."/>
        </authorList>
    </citation>
    <scope>NUCLEOTIDE SEQUENCE [LARGE SCALE GENOMIC DNA]</scope>
    <source>
        <strain evidence="2">Bin_27_1</strain>
    </source>
</reference>
<reference evidence="1 3" key="2">
    <citation type="journal article" date="2012" name="Stand. Genomic Sci.">
        <title>Complete genome sequence of Thauera aminoaromatica strain MZ1T.</title>
        <authorList>
            <person name="Jiang K."/>
            <person name="Sanseverino J."/>
            <person name="Chauhan A."/>
            <person name="Lucas S."/>
            <person name="Copeland A."/>
            <person name="Lapidus A."/>
            <person name="Del Rio T.G."/>
            <person name="Dalin E."/>
            <person name="Tice H."/>
            <person name="Bruce D."/>
            <person name="Goodwin L."/>
            <person name="Pitluck S."/>
            <person name="Sims D."/>
            <person name="Brettin T."/>
            <person name="Detter J.C."/>
            <person name="Han C."/>
            <person name="Chang Y.J."/>
            <person name="Larimer F."/>
            <person name="Land M."/>
            <person name="Hauser L."/>
            <person name="Kyrpides N.C."/>
            <person name="Mikhailova N."/>
            <person name="Moser S."/>
            <person name="Jegier P."/>
            <person name="Close D."/>
            <person name="Debruyn J.M."/>
            <person name="Wang Y."/>
            <person name="Layton A.C."/>
            <person name="Allen M.S."/>
            <person name="Sayler G.S."/>
        </authorList>
    </citation>
    <scope>NUCLEOTIDE SEQUENCE [LARGE SCALE GENOMIC DNA]</scope>
    <source>
        <strain evidence="1 3">MZ1T</strain>
    </source>
</reference>
<evidence type="ECO:0000313" key="1">
    <source>
        <dbReference type="EMBL" id="ACR02635.1"/>
    </source>
</evidence>
<gene>
    <name evidence="1" type="ordered locus">Tmz1t_4058</name>
    <name evidence="2" type="ORF">E6Q80_18505</name>
</gene>
<dbReference type="EMBL" id="SSFD01000308">
    <property type="protein sequence ID" value="TXH80524.1"/>
    <property type="molecule type" value="Genomic_DNA"/>
</dbReference>
<name>C4K9C4_THASP</name>
<reference evidence="3" key="1">
    <citation type="submission" date="2009-05" db="EMBL/GenBank/DDBJ databases">
        <title>Complete sequence of chromosome of Thauera sp. MZ1T.</title>
        <authorList>
            <consortium name="US DOE Joint Genome Institute"/>
            <person name="Lucas S."/>
            <person name="Copeland A."/>
            <person name="Lapidus A."/>
            <person name="Glavina del Rio T."/>
            <person name="Dalin E."/>
            <person name="Tice H."/>
            <person name="Bruce D."/>
            <person name="Goodwin L."/>
            <person name="Pitluck S."/>
            <person name="Sims D."/>
            <person name="Brettin T."/>
            <person name="Detter J.C."/>
            <person name="Han C."/>
            <person name="Larimer F."/>
            <person name="Land M."/>
            <person name="Hauser L."/>
            <person name="Kyrpides N."/>
            <person name="Mikhailova N."/>
            <person name="Sayler G.S."/>
        </authorList>
    </citation>
    <scope>NUCLEOTIDE SEQUENCE [LARGE SCALE GENOMIC DNA]</scope>
    <source>
        <strain evidence="3">MZ1T</strain>
    </source>
</reference>
<dbReference type="Gene3D" id="1.20.58.760">
    <property type="entry name" value="Peptidase M41"/>
    <property type="match status" value="1"/>
</dbReference>
<accession>C4K9C4</accession>
<evidence type="ECO:0000313" key="2">
    <source>
        <dbReference type="EMBL" id="TXH80524.1"/>
    </source>
</evidence>
<dbReference type="AlphaFoldDB" id="C4K9C4"/>
<proteinExistence type="predicted"/>
<accession>A0A5C7S9H0</accession>